<evidence type="ECO:0000313" key="2">
    <source>
        <dbReference type="Proteomes" id="UP001500979"/>
    </source>
</evidence>
<dbReference type="PANTHER" id="PTHR33973:SF4">
    <property type="entry name" value="OS07G0153300 PROTEIN"/>
    <property type="match status" value="1"/>
</dbReference>
<dbReference type="Proteomes" id="UP001500979">
    <property type="component" value="Unassembled WGS sequence"/>
</dbReference>
<comment type="caution">
    <text evidence="1">The sequence shown here is derived from an EMBL/GenBank/DDBJ whole genome shotgun (WGS) entry which is preliminary data.</text>
</comment>
<dbReference type="PANTHER" id="PTHR33973">
    <property type="entry name" value="OS07G0153300 PROTEIN"/>
    <property type="match status" value="1"/>
</dbReference>
<name>A0ABN3VK70_9PSEU</name>
<dbReference type="InterPro" id="IPR010775">
    <property type="entry name" value="DUF1365"/>
</dbReference>
<sequence length="242" mass="28445">MRAPALYDVVVGHKRHVDISKSFRHRAYTWLVDLDHLPHLPWWLRPFARFDPRDHLGSPHRTIRENVDRWLETRGVDLRGGRVLMLAHARVLGYVFNPLTVYWCHRPDGELACVLAEVHNTYGERHCYLLHPDASGGAEADKQFYVSPFLPLHGRYEMRFEPPGERLRVLVRLLDGERPLFSAAMTGHRRPATPRELLRMLLRRPFVPQRIAALIRWHGIAVWLRRVPIVPRRPHQHQEGIR</sequence>
<gene>
    <name evidence="1" type="ORF">GCM10010470_50300</name>
</gene>
<protein>
    <submittedName>
        <fullName evidence="1">DUF1365 domain-containing protein</fullName>
    </submittedName>
</protein>
<keyword evidence="2" id="KW-1185">Reference proteome</keyword>
<proteinExistence type="predicted"/>
<reference evidence="1 2" key="1">
    <citation type="journal article" date="2019" name="Int. J. Syst. Evol. Microbiol.">
        <title>The Global Catalogue of Microorganisms (GCM) 10K type strain sequencing project: providing services to taxonomists for standard genome sequencing and annotation.</title>
        <authorList>
            <consortium name="The Broad Institute Genomics Platform"/>
            <consortium name="The Broad Institute Genome Sequencing Center for Infectious Disease"/>
            <person name="Wu L."/>
            <person name="Ma J."/>
        </authorList>
    </citation>
    <scope>NUCLEOTIDE SEQUENCE [LARGE SCALE GENOMIC DNA]</scope>
    <source>
        <strain evidence="1 2">JCM 9383</strain>
    </source>
</reference>
<dbReference type="Pfam" id="PF07103">
    <property type="entry name" value="DUF1365"/>
    <property type="match status" value="1"/>
</dbReference>
<organism evidence="1 2">
    <name type="scientific">Saccharopolyspora taberi</name>
    <dbReference type="NCBI Taxonomy" id="60895"/>
    <lineage>
        <taxon>Bacteria</taxon>
        <taxon>Bacillati</taxon>
        <taxon>Actinomycetota</taxon>
        <taxon>Actinomycetes</taxon>
        <taxon>Pseudonocardiales</taxon>
        <taxon>Pseudonocardiaceae</taxon>
        <taxon>Saccharopolyspora</taxon>
    </lineage>
</organism>
<accession>A0ABN3VK70</accession>
<dbReference type="EMBL" id="BAAAUX010000020">
    <property type="protein sequence ID" value="GAA2808999.1"/>
    <property type="molecule type" value="Genomic_DNA"/>
</dbReference>
<evidence type="ECO:0000313" key="1">
    <source>
        <dbReference type="EMBL" id="GAA2808999.1"/>
    </source>
</evidence>
<dbReference type="RefSeq" id="WP_344683714.1">
    <property type="nucleotide sequence ID" value="NZ_BAAAUX010000020.1"/>
</dbReference>